<reference evidence="1" key="1">
    <citation type="submission" date="2021-12" db="EMBL/GenBank/DDBJ databases">
        <authorList>
            <person name="Martin H S."/>
        </authorList>
    </citation>
    <scope>NUCLEOTIDE SEQUENCE</scope>
</reference>
<feature type="non-terminal residue" evidence="1">
    <location>
        <position position="224"/>
    </location>
</feature>
<dbReference type="EMBL" id="OV170232">
    <property type="protein sequence ID" value="CAH0718159.1"/>
    <property type="molecule type" value="Genomic_DNA"/>
</dbReference>
<gene>
    <name evidence="1" type="ORF">BINO364_LOCUS4687</name>
</gene>
<protein>
    <submittedName>
        <fullName evidence="1">Uncharacterized protein</fullName>
    </submittedName>
</protein>
<proteinExistence type="predicted"/>
<dbReference type="Proteomes" id="UP000838878">
    <property type="component" value="Chromosome 12"/>
</dbReference>
<dbReference type="PANTHER" id="PTHR21398:SF6">
    <property type="entry name" value="AGAP007094-PA"/>
    <property type="match status" value="1"/>
</dbReference>
<sequence length="224" mass="25879">MQHDRSTNRVFCYQIAAAINIGDIFLYANTAALAWNLPTDSKLLLMFKQYEKTAQRRGDEKSIYYVDENGKFLGRVPYRRPTIVNPAFAKRSVDEPVTLKEKMKINRVKMHAIQSKRNFLDREHMDDDSVQFHRNNRVQIYKKLVPLITALGGDGRQCVLYKLCETGRISRQGTFQEELLRVVFTLPKGKEFEDESHKDFDKAHSASDDCAKLYPGCSIDLSSY</sequence>
<organism evidence="1 2">
    <name type="scientific">Brenthis ino</name>
    <name type="common">lesser marbled fritillary</name>
    <dbReference type="NCBI Taxonomy" id="405034"/>
    <lineage>
        <taxon>Eukaryota</taxon>
        <taxon>Metazoa</taxon>
        <taxon>Ecdysozoa</taxon>
        <taxon>Arthropoda</taxon>
        <taxon>Hexapoda</taxon>
        <taxon>Insecta</taxon>
        <taxon>Pterygota</taxon>
        <taxon>Neoptera</taxon>
        <taxon>Endopterygota</taxon>
        <taxon>Lepidoptera</taxon>
        <taxon>Glossata</taxon>
        <taxon>Ditrysia</taxon>
        <taxon>Papilionoidea</taxon>
        <taxon>Nymphalidae</taxon>
        <taxon>Heliconiinae</taxon>
        <taxon>Argynnini</taxon>
        <taxon>Brenthis</taxon>
    </lineage>
</organism>
<evidence type="ECO:0000313" key="2">
    <source>
        <dbReference type="Proteomes" id="UP000838878"/>
    </source>
</evidence>
<keyword evidence="2" id="KW-1185">Reference proteome</keyword>
<dbReference type="PANTHER" id="PTHR21398">
    <property type="entry name" value="AGAP007094-PA"/>
    <property type="match status" value="1"/>
</dbReference>
<accession>A0A8J9UF41</accession>
<dbReference type="SMART" id="SM00718">
    <property type="entry name" value="DM4_12"/>
    <property type="match status" value="1"/>
</dbReference>
<evidence type="ECO:0000313" key="1">
    <source>
        <dbReference type="EMBL" id="CAH0718159.1"/>
    </source>
</evidence>
<dbReference type="AlphaFoldDB" id="A0A8J9UF41"/>
<dbReference type="OrthoDB" id="6617264at2759"/>
<name>A0A8J9UF41_9NEOP</name>
<dbReference type="InterPro" id="IPR006631">
    <property type="entry name" value="DM4_12"/>
</dbReference>
<dbReference type="Pfam" id="PF07841">
    <property type="entry name" value="DM4_12"/>
    <property type="match status" value="1"/>
</dbReference>